<dbReference type="OMA" id="NICTEND"/>
<keyword evidence="9 10" id="KW-0067">ATP-binding</keyword>
<dbReference type="PROSITE" id="PS00107">
    <property type="entry name" value="PROTEIN_KINASE_ATP"/>
    <property type="match status" value="1"/>
</dbReference>
<evidence type="ECO:0000256" key="9">
    <source>
        <dbReference type="ARBA" id="ARBA00022840"/>
    </source>
</evidence>
<feature type="region of interest" description="Disordered" evidence="11">
    <location>
        <begin position="315"/>
        <end position="402"/>
    </location>
</feature>
<evidence type="ECO:0000256" key="3">
    <source>
        <dbReference type="ARBA" id="ARBA00012513"/>
    </source>
</evidence>
<feature type="domain" description="Protein kinase" evidence="12">
    <location>
        <begin position="36"/>
        <end position="293"/>
    </location>
</feature>
<evidence type="ECO:0000256" key="6">
    <source>
        <dbReference type="ARBA" id="ARBA00022679"/>
    </source>
</evidence>
<keyword evidence="6" id="KW-0808">Transferase</keyword>
<feature type="compositionally biased region" description="Pro residues" evidence="11">
    <location>
        <begin position="794"/>
        <end position="804"/>
    </location>
</feature>
<evidence type="ECO:0000259" key="12">
    <source>
        <dbReference type="PROSITE" id="PS50011"/>
    </source>
</evidence>
<protein>
    <recommendedName>
        <fullName evidence="3">non-specific serine/threonine protein kinase</fullName>
        <ecNumber evidence="3">2.7.11.1</ecNumber>
    </recommendedName>
</protein>
<dbReference type="SMART" id="SM00036">
    <property type="entry name" value="CNH"/>
    <property type="match status" value="1"/>
</dbReference>
<dbReference type="InterPro" id="IPR001180">
    <property type="entry name" value="CNH_dom"/>
</dbReference>
<dbReference type="SUPFAM" id="SSF56112">
    <property type="entry name" value="Protein kinase-like (PK-like)"/>
    <property type="match status" value="1"/>
</dbReference>
<dbReference type="CDD" id="cd06613">
    <property type="entry name" value="STKc_MAP4K3_like"/>
    <property type="match status" value="1"/>
</dbReference>
<evidence type="ECO:0000313" key="14">
    <source>
        <dbReference type="EMBL" id="KAJ6218611.1"/>
    </source>
</evidence>
<accession>A0A9Q0M3H9</accession>
<gene>
    <name evidence="14" type="ORF">RDWZM_009768</name>
</gene>
<comment type="caution">
    <text evidence="14">The sequence shown here is derived from an EMBL/GenBank/DDBJ whole genome shotgun (WGS) entry which is preliminary data.</text>
</comment>
<evidence type="ECO:0000256" key="8">
    <source>
        <dbReference type="ARBA" id="ARBA00022777"/>
    </source>
</evidence>
<evidence type="ECO:0000313" key="15">
    <source>
        <dbReference type="Proteomes" id="UP001142055"/>
    </source>
</evidence>
<evidence type="ECO:0000256" key="1">
    <source>
        <dbReference type="ARBA" id="ARBA00001946"/>
    </source>
</evidence>
<evidence type="ECO:0000256" key="4">
    <source>
        <dbReference type="ARBA" id="ARBA00022527"/>
    </source>
</evidence>
<feature type="domain" description="CNH" evidence="13">
    <location>
        <begin position="884"/>
        <end position="1235"/>
    </location>
</feature>
<keyword evidence="7 10" id="KW-0547">Nucleotide-binding</keyword>
<evidence type="ECO:0000256" key="10">
    <source>
        <dbReference type="PROSITE-ProRule" id="PRU10141"/>
    </source>
</evidence>
<dbReference type="SMART" id="SM00220">
    <property type="entry name" value="S_TKc"/>
    <property type="match status" value="1"/>
</dbReference>
<dbReference type="FunFam" id="1.10.510.10:FF:000031">
    <property type="entry name" value="Mitogen-activated protein kinase kinase kinase kinase"/>
    <property type="match status" value="1"/>
</dbReference>
<dbReference type="PROSITE" id="PS50011">
    <property type="entry name" value="PROTEIN_KINASE_DOM"/>
    <property type="match status" value="1"/>
</dbReference>
<comment type="cofactor">
    <cofactor evidence="1">
        <name>Mg(2+)</name>
        <dbReference type="ChEBI" id="CHEBI:18420"/>
    </cofactor>
</comment>
<dbReference type="Proteomes" id="UP001142055">
    <property type="component" value="Chromosome 3"/>
</dbReference>
<dbReference type="PANTHER" id="PTHR48012">
    <property type="entry name" value="STERILE20-LIKE KINASE, ISOFORM B-RELATED"/>
    <property type="match status" value="1"/>
</dbReference>
<dbReference type="EMBL" id="JAPWDV010000003">
    <property type="protein sequence ID" value="KAJ6218611.1"/>
    <property type="molecule type" value="Genomic_DNA"/>
</dbReference>
<dbReference type="Pfam" id="PF00780">
    <property type="entry name" value="CNH"/>
    <property type="match status" value="1"/>
</dbReference>
<proteinExistence type="inferred from homology"/>
<keyword evidence="5" id="KW-0597">Phosphoprotein</keyword>
<dbReference type="InterPro" id="IPR000719">
    <property type="entry name" value="Prot_kinase_dom"/>
</dbReference>
<feature type="binding site" evidence="10">
    <location>
        <position position="65"/>
    </location>
    <ligand>
        <name>ATP</name>
        <dbReference type="ChEBI" id="CHEBI:30616"/>
    </ligand>
</feature>
<dbReference type="GO" id="GO:0008349">
    <property type="term" value="F:MAP kinase kinase kinase kinase activity"/>
    <property type="evidence" value="ECO:0007669"/>
    <property type="project" value="TreeGrafter"/>
</dbReference>
<keyword evidence="8" id="KW-0418">Kinase</keyword>
<dbReference type="Gene3D" id="1.10.510.10">
    <property type="entry name" value="Transferase(Phosphotransferase) domain 1"/>
    <property type="match status" value="1"/>
</dbReference>
<dbReference type="Pfam" id="PF00069">
    <property type="entry name" value="Pkinase"/>
    <property type="match status" value="1"/>
</dbReference>
<feature type="compositionally biased region" description="Low complexity" evidence="11">
    <location>
        <begin position="355"/>
        <end position="365"/>
    </location>
</feature>
<dbReference type="InterPro" id="IPR050629">
    <property type="entry name" value="STE20/SPS1-PAK"/>
</dbReference>
<name>A0A9Q0M3H9_BLOTA</name>
<dbReference type="InterPro" id="IPR011009">
    <property type="entry name" value="Kinase-like_dom_sf"/>
</dbReference>
<sequence>MAISYSPSSSSASISSNGGNHNHQLDISRRNPQEEYDLLQRVGSGTYGDVYKAKRLLTGEIAAVKIIKLEPGDDFSIIQQEIRMMKDCLHPNIVKFFGSYLRRDKLWICMEFCGGGSLQDIYHCTGPLTEDQIAYVVRETLKGIHYLHSLGKIHRDIKGANILLTEEGDCKLADFGVSAQITATISKRKSFIGTPYWMAPEVAAVERKGGYNHQCDIWAIGITAIELAELQPPMFDLHPMRALFLMSKSGFKPPTLKDKARWSAEFHNFVKMALTKNPKKRPNAERLLLHRFVFPRPELNNELMKELLERVNNPQSYQANGDDEDDEAFEEASQYLPPQRISSKRSAPFISELVNNNSDNSSSESGLPWHMQNKSNNHETSSSSSSSSNFNQPTPSVHLHSVRQYSTPAPLVAARPASSSSSSSSSVVCNANHKIVDLDHDKMPIGSNSTDGIGKNTYMNMNCDISLSAKSNSDSKVNTGRKSLLEIVDEELLQRQTLPLDTSSSSLQQKLLSNHKYFKYHHRQRSESNLLSPLTSRRFNVSSAGFGFVSGNNVGRTNTSQYSDQSNSSLSSRYGNVHDQYTDHNEQNISHRFEYNRGWGNVSDHSVVPFGLRGKGMSSYHRPLPLIGSSRNIYTDEPLVPRPTFIRPSLDAEINREDDSTLNSLTHLISPPTTAKWRESNSTSAASGSTNYSISAHELVNRDMKVFPNGSPYHRLREYRSDSVSEIVGGHRTEHHHTGNRRRPASAHLNETSDTFLDWSVDTIDKILANICTENDQSTNENVDEDDPNQGANNPPPPPAPPLPSNFNFQIATDDDESSYKNPPEAPPRHRRNRKSLLSSGQRASSALNLSSTGSPQVSFSNGLPPTPKVHMGACFSKVFNECPLKIHCAASWVHPDTHDQHILLGCDEGIYCLNLNELHDATLDQLYPRKTTWLYVIKNVLMSVSGKTANLYRHDLVQLYSKKSLTFGLPSTVDSMINRIPEKLMPRKFMTATTRVPDTKGTIRCCVGRNSYNGYKYLCGITPTSIYLMQFYNPLNKFMLLKSFDHYFVPNKPLKLLEMIISPDLEYPMLCTDVRTTIDPSQVDLCLINLNKHSGAVWFDKDRTLDGSGMQSHNLEYGDLELDSFGDGTETVVPTRSSNNSLQPVSVKYMEPDTIMVAYDNLILLVDLNGRLKSMGQPSELKFDFKINSTVCLTDCVLAFHTHGLQGRSFSNNEIVQEITDPSRSFKVIGADQTIVLESRPKSEANQCETPSNLYILTGHENSY</sequence>
<dbReference type="EC" id="2.7.11.1" evidence="3"/>
<keyword evidence="4" id="KW-0723">Serine/threonine-protein kinase</keyword>
<dbReference type="PROSITE" id="PS50219">
    <property type="entry name" value="CNH"/>
    <property type="match status" value="1"/>
</dbReference>
<evidence type="ECO:0000256" key="2">
    <source>
        <dbReference type="ARBA" id="ARBA00008874"/>
    </source>
</evidence>
<keyword evidence="15" id="KW-1185">Reference proteome</keyword>
<reference evidence="14" key="1">
    <citation type="submission" date="2022-12" db="EMBL/GenBank/DDBJ databases">
        <title>Genome assemblies of Blomia tropicalis.</title>
        <authorList>
            <person name="Cui Y."/>
        </authorList>
    </citation>
    <scope>NUCLEOTIDE SEQUENCE</scope>
    <source>
        <tissue evidence="14">Adult mites</tissue>
    </source>
</reference>
<comment type="similarity">
    <text evidence="2">Belongs to the protein kinase superfamily. STE Ser/Thr protein kinase family. STE20 subfamily.</text>
</comment>
<feature type="compositionally biased region" description="Polar residues" evidence="11">
    <location>
        <begin position="836"/>
        <end position="862"/>
    </location>
</feature>
<evidence type="ECO:0000256" key="7">
    <source>
        <dbReference type="ARBA" id="ARBA00022741"/>
    </source>
</evidence>
<feature type="compositionally biased region" description="Low complexity" evidence="11">
    <location>
        <begin position="1"/>
        <end position="16"/>
    </location>
</feature>
<dbReference type="PANTHER" id="PTHR48012:SF18">
    <property type="entry name" value="HAPPYHOUR, ISOFORM A"/>
    <property type="match status" value="1"/>
</dbReference>
<dbReference type="InterPro" id="IPR017441">
    <property type="entry name" value="Protein_kinase_ATP_BS"/>
</dbReference>
<organism evidence="14 15">
    <name type="scientific">Blomia tropicalis</name>
    <name type="common">Mite</name>
    <dbReference type="NCBI Taxonomy" id="40697"/>
    <lineage>
        <taxon>Eukaryota</taxon>
        <taxon>Metazoa</taxon>
        <taxon>Ecdysozoa</taxon>
        <taxon>Arthropoda</taxon>
        <taxon>Chelicerata</taxon>
        <taxon>Arachnida</taxon>
        <taxon>Acari</taxon>
        <taxon>Acariformes</taxon>
        <taxon>Sarcoptiformes</taxon>
        <taxon>Astigmata</taxon>
        <taxon>Glycyphagoidea</taxon>
        <taxon>Echimyopodidae</taxon>
        <taxon>Blomia</taxon>
    </lineage>
</organism>
<evidence type="ECO:0000256" key="5">
    <source>
        <dbReference type="ARBA" id="ARBA00022553"/>
    </source>
</evidence>
<dbReference type="GO" id="GO:0005737">
    <property type="term" value="C:cytoplasm"/>
    <property type="evidence" value="ECO:0007669"/>
    <property type="project" value="TreeGrafter"/>
</dbReference>
<feature type="region of interest" description="Disordered" evidence="11">
    <location>
        <begin position="1"/>
        <end position="26"/>
    </location>
</feature>
<dbReference type="GO" id="GO:0005524">
    <property type="term" value="F:ATP binding"/>
    <property type="evidence" value="ECO:0007669"/>
    <property type="project" value="UniProtKB-UniRule"/>
</dbReference>
<evidence type="ECO:0000256" key="11">
    <source>
        <dbReference type="SAM" id="MobiDB-lite"/>
    </source>
</evidence>
<evidence type="ECO:0000259" key="13">
    <source>
        <dbReference type="PROSITE" id="PS50219"/>
    </source>
</evidence>
<feature type="compositionally biased region" description="Acidic residues" evidence="11">
    <location>
        <begin position="321"/>
        <end position="330"/>
    </location>
</feature>
<feature type="region of interest" description="Disordered" evidence="11">
    <location>
        <begin position="775"/>
        <end position="862"/>
    </location>
</feature>
<dbReference type="AlphaFoldDB" id="A0A9Q0M3H9"/>